<dbReference type="EMBL" id="CH991568">
    <property type="protein sequence ID" value="EDQ86084.1"/>
    <property type="molecule type" value="Genomic_DNA"/>
</dbReference>
<reference evidence="6 7" key="1">
    <citation type="journal article" date="2008" name="Nature">
        <title>The genome of the choanoflagellate Monosiga brevicollis and the origin of metazoans.</title>
        <authorList>
            <consortium name="JGI Sequencing"/>
            <person name="King N."/>
            <person name="Westbrook M.J."/>
            <person name="Young S.L."/>
            <person name="Kuo A."/>
            <person name="Abedin M."/>
            <person name="Chapman J."/>
            <person name="Fairclough S."/>
            <person name="Hellsten U."/>
            <person name="Isogai Y."/>
            <person name="Letunic I."/>
            <person name="Marr M."/>
            <person name="Pincus D."/>
            <person name="Putnam N."/>
            <person name="Rokas A."/>
            <person name="Wright K.J."/>
            <person name="Zuzow R."/>
            <person name="Dirks W."/>
            <person name="Good M."/>
            <person name="Goodstein D."/>
            <person name="Lemons D."/>
            <person name="Li W."/>
            <person name="Lyons J.B."/>
            <person name="Morris A."/>
            <person name="Nichols S."/>
            <person name="Richter D.J."/>
            <person name="Salamov A."/>
            <person name="Bork P."/>
            <person name="Lim W.A."/>
            <person name="Manning G."/>
            <person name="Miller W.T."/>
            <person name="McGinnis W."/>
            <person name="Shapiro H."/>
            <person name="Tjian R."/>
            <person name="Grigoriev I.V."/>
            <person name="Rokhsar D."/>
        </authorList>
    </citation>
    <scope>NUCLEOTIDE SEQUENCE [LARGE SCALE GENOMIC DNA]</scope>
    <source>
        <strain evidence="7">MX1 / ATCC 50154</strain>
    </source>
</reference>
<dbReference type="GeneID" id="5894349"/>
<evidence type="ECO:0000313" key="6">
    <source>
        <dbReference type="EMBL" id="EDQ86084.1"/>
    </source>
</evidence>
<dbReference type="GO" id="GO:0015165">
    <property type="term" value="F:pyrimidine nucleotide-sugar transmembrane transporter activity"/>
    <property type="evidence" value="ECO:0007669"/>
    <property type="project" value="InterPro"/>
</dbReference>
<feature type="transmembrane region" description="Helical" evidence="5">
    <location>
        <begin position="131"/>
        <end position="151"/>
    </location>
</feature>
<evidence type="ECO:0000313" key="7">
    <source>
        <dbReference type="Proteomes" id="UP000001357"/>
    </source>
</evidence>
<evidence type="ECO:0000256" key="3">
    <source>
        <dbReference type="ARBA" id="ARBA00022989"/>
    </source>
</evidence>
<keyword evidence="7" id="KW-1185">Reference proteome</keyword>
<feature type="transmembrane region" description="Helical" evidence="5">
    <location>
        <begin position="99"/>
        <end position="124"/>
    </location>
</feature>
<dbReference type="PANTHER" id="PTHR10231">
    <property type="entry name" value="NUCLEOTIDE-SUGAR TRANSMEMBRANE TRANSPORTER"/>
    <property type="match status" value="1"/>
</dbReference>
<evidence type="ECO:0000256" key="5">
    <source>
        <dbReference type="SAM" id="Phobius"/>
    </source>
</evidence>
<dbReference type="RefSeq" id="XP_001749009.1">
    <property type="nucleotide sequence ID" value="XM_001748957.1"/>
</dbReference>
<dbReference type="GO" id="GO:0000139">
    <property type="term" value="C:Golgi membrane"/>
    <property type="evidence" value="ECO:0007669"/>
    <property type="project" value="InterPro"/>
</dbReference>
<dbReference type="Proteomes" id="UP000001357">
    <property type="component" value="Unassembled WGS sequence"/>
</dbReference>
<dbReference type="NCBIfam" id="TIGR00803">
    <property type="entry name" value="nst"/>
    <property type="match status" value="1"/>
</dbReference>
<dbReference type="Pfam" id="PF04142">
    <property type="entry name" value="Nuc_sug_transp"/>
    <property type="match status" value="1"/>
</dbReference>
<dbReference type="eggNOG" id="KOG2234">
    <property type="taxonomic scope" value="Eukaryota"/>
</dbReference>
<evidence type="ECO:0000256" key="1">
    <source>
        <dbReference type="ARBA" id="ARBA00004141"/>
    </source>
</evidence>
<proteinExistence type="predicted"/>
<feature type="transmembrane region" description="Helical" evidence="5">
    <location>
        <begin position="67"/>
        <end position="87"/>
    </location>
</feature>
<organism evidence="6 7">
    <name type="scientific">Monosiga brevicollis</name>
    <name type="common">Choanoflagellate</name>
    <dbReference type="NCBI Taxonomy" id="81824"/>
    <lineage>
        <taxon>Eukaryota</taxon>
        <taxon>Choanoflagellata</taxon>
        <taxon>Craspedida</taxon>
        <taxon>Salpingoecidae</taxon>
        <taxon>Monosiga</taxon>
    </lineage>
</organism>
<accession>A9V8H6</accession>
<comment type="subcellular location">
    <subcellularLocation>
        <location evidence="1">Membrane</location>
        <topology evidence="1">Multi-pass membrane protein</topology>
    </subcellularLocation>
</comment>
<feature type="transmembrane region" description="Helical" evidence="5">
    <location>
        <begin position="35"/>
        <end position="55"/>
    </location>
</feature>
<keyword evidence="4 5" id="KW-0472">Membrane</keyword>
<evidence type="ECO:0000256" key="2">
    <source>
        <dbReference type="ARBA" id="ARBA00022692"/>
    </source>
</evidence>
<dbReference type="OMA" id="WIVIALQ"/>
<dbReference type="AlphaFoldDB" id="A9V8H6"/>
<evidence type="ECO:0008006" key="8">
    <source>
        <dbReference type="Google" id="ProtNLM"/>
    </source>
</evidence>
<keyword evidence="2 5" id="KW-0812">Transmembrane</keyword>
<sequence>MAFSFPHVFSPQRVFSLVPFLTHATEDQLELNNKAFGLVLVMAACFSSGFAGVYFEKMLKGATAGIWILNVQLASFSVVIALTGLLYTERENIVSNGFFYGFSAWTYTAIGLQAIGGLVVAVVVKYADNILKGFATSISIVISCLLSVHFFDFVVTNRFGLGTVLVLASSYLYGTCPPVSPRTTNAQPTLISVSTEKR</sequence>
<dbReference type="InterPro" id="IPR007271">
    <property type="entry name" value="Nuc_sug_transpt"/>
</dbReference>
<gene>
    <name evidence="6" type="ORF">MONBRDRAFT_11197</name>
</gene>
<protein>
    <recommendedName>
        <fullName evidence="8">UDP-galactose transporter</fullName>
    </recommendedName>
</protein>
<name>A9V8H6_MONBE</name>
<dbReference type="InParanoid" id="A9V8H6"/>
<keyword evidence="3 5" id="KW-1133">Transmembrane helix</keyword>
<dbReference type="KEGG" id="mbr:MONBRDRAFT_11197"/>
<evidence type="ECO:0000256" key="4">
    <source>
        <dbReference type="ARBA" id="ARBA00023136"/>
    </source>
</evidence>